<dbReference type="Gene3D" id="1.10.10.60">
    <property type="entry name" value="Homeodomain-like"/>
    <property type="match status" value="1"/>
</dbReference>
<evidence type="ECO:0000259" key="15">
    <source>
        <dbReference type="PROSITE" id="PS50255"/>
    </source>
</evidence>
<dbReference type="SUPFAM" id="SSF53448">
    <property type="entry name" value="Nucleotide-diphospho-sugar transferases"/>
    <property type="match status" value="1"/>
</dbReference>
<keyword evidence="5" id="KW-0808">Transferase</keyword>
<dbReference type="PROSITE" id="PS50255">
    <property type="entry name" value="CYTOCHROME_B5_2"/>
    <property type="match status" value="1"/>
</dbReference>
<reference evidence="18" key="1">
    <citation type="submission" date="2020-01" db="EMBL/GenBank/DDBJ databases">
        <title>Genome Sequencing of Three Apophysomyces-Like Fungal Strains Confirms a Novel Fungal Genus in the Mucoromycota with divergent Burkholderia-like Endosymbiotic Bacteria.</title>
        <authorList>
            <person name="Stajich J.E."/>
            <person name="Macias A.M."/>
            <person name="Carter-House D."/>
            <person name="Lovett B."/>
            <person name="Kasson L.R."/>
            <person name="Berry K."/>
            <person name="Grigoriev I."/>
            <person name="Chang Y."/>
            <person name="Spatafora J."/>
            <person name="Kasson M.T."/>
        </authorList>
    </citation>
    <scope>NUCLEOTIDE SEQUENCE</scope>
    <source>
        <strain evidence="18">NRRL A-21654</strain>
    </source>
</reference>
<evidence type="ECO:0000259" key="17">
    <source>
        <dbReference type="PROSITE" id="PS51998"/>
    </source>
</evidence>
<comment type="subcellular location">
    <subcellularLocation>
        <location evidence="1">Cell membrane</location>
        <topology evidence="1">Multi-pass membrane protein</topology>
    </subcellularLocation>
</comment>
<dbReference type="Gene3D" id="3.10.120.10">
    <property type="entry name" value="Cytochrome b5-like heme/steroid binding domain"/>
    <property type="match status" value="1"/>
</dbReference>
<dbReference type="InterPro" id="IPR001199">
    <property type="entry name" value="Cyt_B5-like_heme/steroid-bd"/>
</dbReference>
<evidence type="ECO:0000256" key="2">
    <source>
        <dbReference type="ARBA" id="ARBA00012543"/>
    </source>
</evidence>
<keyword evidence="4" id="KW-0328">Glycosyltransferase</keyword>
<evidence type="ECO:0000256" key="13">
    <source>
        <dbReference type="SAM" id="MobiDB-lite"/>
    </source>
</evidence>
<keyword evidence="12" id="KW-0009">Actin-binding</keyword>
<dbReference type="CDD" id="cd04190">
    <property type="entry name" value="Chitin_synth_C"/>
    <property type="match status" value="1"/>
</dbReference>
<dbReference type="PROSITE" id="PS51456">
    <property type="entry name" value="MYOSIN_MOTOR"/>
    <property type="match status" value="1"/>
</dbReference>
<evidence type="ECO:0000313" key="18">
    <source>
        <dbReference type="EMBL" id="KAF7732165.1"/>
    </source>
</evidence>
<dbReference type="Gene3D" id="1.20.58.530">
    <property type="match status" value="1"/>
</dbReference>
<dbReference type="PANTHER" id="PTHR22914">
    <property type="entry name" value="CHITIN SYNTHASE"/>
    <property type="match status" value="1"/>
</dbReference>
<dbReference type="PROSITE" id="PS51998">
    <property type="entry name" value="DEK_C"/>
    <property type="match status" value="1"/>
</dbReference>
<comment type="caution">
    <text evidence="12">Lacks conserved residue(s) required for the propagation of feature annotation.</text>
</comment>
<feature type="transmembrane region" description="Helical" evidence="14">
    <location>
        <begin position="1147"/>
        <end position="1166"/>
    </location>
</feature>
<evidence type="ECO:0000256" key="12">
    <source>
        <dbReference type="PROSITE-ProRule" id="PRU00782"/>
    </source>
</evidence>
<keyword evidence="8 12" id="KW-0518">Myosin</keyword>
<dbReference type="Gene3D" id="1.20.120.720">
    <property type="entry name" value="Myosin VI head, motor domain, U50 subdomain"/>
    <property type="match status" value="1"/>
</dbReference>
<comment type="caution">
    <text evidence="18">The sequence shown here is derived from an EMBL/GenBank/DDBJ whole genome shotgun (WGS) entry which is preliminary data.</text>
</comment>
<feature type="domain" description="Myosin motor" evidence="16">
    <location>
        <begin position="11"/>
        <end position="368"/>
    </location>
</feature>
<dbReference type="InterPro" id="IPR036961">
    <property type="entry name" value="Kinesin_motor_dom_sf"/>
</dbReference>
<feature type="transmembrane region" description="Helical" evidence="14">
    <location>
        <begin position="1597"/>
        <end position="1620"/>
    </location>
</feature>
<dbReference type="InterPro" id="IPR029044">
    <property type="entry name" value="Nucleotide-diphossugar_trans"/>
</dbReference>
<dbReference type="Pfam" id="PF00173">
    <property type="entry name" value="Cyt-b5"/>
    <property type="match status" value="1"/>
</dbReference>
<dbReference type="SUPFAM" id="SSF55856">
    <property type="entry name" value="Cytochrome b5-like heme/steroid binding domain"/>
    <property type="match status" value="1"/>
</dbReference>
<feature type="region of interest" description="Disordered" evidence="13">
    <location>
        <begin position="771"/>
        <end position="795"/>
    </location>
</feature>
<dbReference type="Gene3D" id="3.40.850.10">
    <property type="entry name" value="Kinesin motor domain"/>
    <property type="match status" value="2"/>
</dbReference>
<evidence type="ECO:0000256" key="6">
    <source>
        <dbReference type="ARBA" id="ARBA00022692"/>
    </source>
</evidence>
<keyword evidence="11" id="KW-0325">Glycoprotein</keyword>
<dbReference type="SMART" id="SM00242">
    <property type="entry name" value="MYSc"/>
    <property type="match status" value="1"/>
</dbReference>
<keyword evidence="7 14" id="KW-1133">Transmembrane helix</keyword>
<dbReference type="OrthoDB" id="370884at2759"/>
<dbReference type="GO" id="GO:0004100">
    <property type="term" value="F:chitin synthase activity"/>
    <property type="evidence" value="ECO:0007669"/>
    <property type="project" value="UniProtKB-EC"/>
</dbReference>
<evidence type="ECO:0000256" key="8">
    <source>
        <dbReference type="ARBA" id="ARBA00023123"/>
    </source>
</evidence>
<feature type="domain" description="DEK-C" evidence="17">
    <location>
        <begin position="1700"/>
        <end position="1755"/>
    </location>
</feature>
<evidence type="ECO:0000259" key="16">
    <source>
        <dbReference type="PROSITE" id="PS51456"/>
    </source>
</evidence>
<dbReference type="GO" id="GO:0005524">
    <property type="term" value="F:ATP binding"/>
    <property type="evidence" value="ECO:0007669"/>
    <property type="project" value="InterPro"/>
</dbReference>
<dbReference type="GO" id="GO:0005886">
    <property type="term" value="C:plasma membrane"/>
    <property type="evidence" value="ECO:0007669"/>
    <property type="project" value="UniProtKB-SubCell"/>
</dbReference>
<dbReference type="Pfam" id="PF03142">
    <property type="entry name" value="Chitin_synth_2"/>
    <property type="match status" value="1"/>
</dbReference>
<comment type="similarity">
    <text evidence="12">Belongs to the TRAFAC class myosin-kinesin ATPase superfamily. Myosin family.</text>
</comment>
<dbReference type="SUPFAM" id="SSF52540">
    <property type="entry name" value="P-loop containing nucleoside triphosphate hydrolases"/>
    <property type="match status" value="1"/>
</dbReference>
<dbReference type="Gene3D" id="3.90.550.10">
    <property type="entry name" value="Spore Coat Polysaccharide Biosynthesis Protein SpsA, Chain A"/>
    <property type="match status" value="1"/>
</dbReference>
<evidence type="ECO:0000256" key="3">
    <source>
        <dbReference type="ARBA" id="ARBA00022475"/>
    </source>
</evidence>
<dbReference type="Proteomes" id="UP000605846">
    <property type="component" value="Unassembled WGS sequence"/>
</dbReference>
<protein>
    <recommendedName>
        <fullName evidence="2">chitin synthase</fullName>
        <ecNumber evidence="2">2.4.1.16</ecNumber>
    </recommendedName>
</protein>
<dbReference type="GO" id="GO:0030428">
    <property type="term" value="C:cell septum"/>
    <property type="evidence" value="ECO:0007669"/>
    <property type="project" value="TreeGrafter"/>
</dbReference>
<dbReference type="InterPro" id="IPR036400">
    <property type="entry name" value="Cyt_B5-like_heme/steroid_sf"/>
</dbReference>
<accession>A0A8H7ET62</accession>
<gene>
    <name evidence="18" type="ORF">EC973_006420</name>
</gene>
<evidence type="ECO:0000256" key="14">
    <source>
        <dbReference type="SAM" id="Phobius"/>
    </source>
</evidence>
<dbReference type="PRINTS" id="PR00193">
    <property type="entry name" value="MYOSINHEAVY"/>
</dbReference>
<dbReference type="InterPro" id="IPR027417">
    <property type="entry name" value="P-loop_NTPase"/>
</dbReference>
<keyword evidence="9 14" id="KW-0472">Membrane</keyword>
<evidence type="ECO:0000256" key="1">
    <source>
        <dbReference type="ARBA" id="ARBA00004651"/>
    </source>
</evidence>
<dbReference type="Pfam" id="PF00063">
    <property type="entry name" value="Myosin_head"/>
    <property type="match status" value="1"/>
</dbReference>
<feature type="transmembrane region" description="Helical" evidence="14">
    <location>
        <begin position="1542"/>
        <end position="1560"/>
    </location>
</feature>
<dbReference type="EC" id="2.4.1.16" evidence="2"/>
<evidence type="ECO:0000256" key="5">
    <source>
        <dbReference type="ARBA" id="ARBA00022679"/>
    </source>
</evidence>
<organism evidence="18 19">
    <name type="scientific">Apophysomyces ossiformis</name>
    <dbReference type="NCBI Taxonomy" id="679940"/>
    <lineage>
        <taxon>Eukaryota</taxon>
        <taxon>Fungi</taxon>
        <taxon>Fungi incertae sedis</taxon>
        <taxon>Mucoromycota</taxon>
        <taxon>Mucoromycotina</taxon>
        <taxon>Mucoromycetes</taxon>
        <taxon>Mucorales</taxon>
        <taxon>Mucorineae</taxon>
        <taxon>Mucoraceae</taxon>
        <taxon>Apophysomyces</taxon>
    </lineage>
</organism>
<dbReference type="InterPro" id="IPR001609">
    <property type="entry name" value="Myosin_head_motor_dom-like"/>
</dbReference>
<sequence>MQRVPAPPPTITHNDLTEIEPLTEDLIVATLRARFLQDQMYTRLHHSVLMVINSYKATSPETIQTASEKYLGEYKDTESPDDRLDPHIFQHVNQAYFHMRRTVPQLVQKAYNIIEAFGHAKTLVNDNASRFGKYLELQFNERGRMVGAKFLNYMLEKSRITRVMTDERPFHVIYYLLHGTSPEEKAALCIQDMAKRDHVVVDEDEKWIELHSHLKALGISKSKWIQLTQILAAILHLNQLQFMDDQTQDAAVVRNTATLDIAAGLLGVEARALEQVLTYQTKLIKRDLTTIFLNAEQAMVQRDHLSQTLYSLLFDWIIEALNKKLCKSSFHNFIGIVDFPGNDAAVQSFEQLCVHLANERLQQFLVHRPIPTANEPLSQPNNDTNNCVQILTDRNHGLIRMLQQEEKRQEALSTFLSANRQNPCLNTKKSPFTVQHFTGPVVYHVASFGTTSDTMSADFISLFRRDGREEEEEDASIQTNDLARKIFAQKTIATESHPKNTMIVAAQQSSKPRRSPSLRRPKDAKKQAPSSSNATKENPPAVHQVVEAIDDLLATLEQTKCWWVICLKPNDLLLPSSCDAKKILAQIKMFQILQLCQRCKHEYTMQYSVLEFCERYANLIQTTAVELDAEPVAKSLALSAHYEWDVSMMVVEDEKVRLNALAWMILENKQRGMEKREQRRQRCIAKGIPFEEQEGDEGGGSGTVVSRGMTPSCSHPLSCYGQSMIDTGSMYSVDDCYNIVHCYTETESICSHLCDGDSCIHHQHMETTSIQDSTKFGSSSTPPAPTATTAAAAGAGAQSKKKKTSTSRIVWVTLTWLCTWWIPSFLMNWIGGMRRVDIRMAWREKVTLCCLIFLLCAVMVWFIAFFGQLVCPHQDLFTQSELQAKSDKDNAYVAIRGEVFDLTSFAPRHWASQVIPTGALFQYAGQDASGLFPVQVSALCDGIDGTVPKEVMLNSHINMTDSNAFYHDFRYGKDDYRPDWYFEQMVYLRKNYRLGFMGYDPVDVKNQASYPVQLGGINTKRLWAIVHDDVYDLTSYMMGGRPEPILSTSSSNTTDANSTTISPGSPNAANGGLTAKQQQPVHISTDFIDNSITELFRQLAGTDISTHFDALPMDRAMRDRQLTCMRNLFFVGKVDTRNSFQCLLSEYLLLLITGFLCSVILFKFLAALRPNVKHPIEEYDKFIICQVPCYTEGEESLRKTIDSLTVMRYDDKRKLLFLVADGMIVGSGNDRSTPRIVLDILGADPNVDPEPMSFLSLGEGRKQHNMGKVYSGLYECAGHVVPYIVVVKVGTPQERQKPGNRGKRDSQMVLMRFLNKVHFDAPMTPLELEMHHQLKNVIGVNPSFYEFVLMVDADTEVLPDSLNRMVSCFVHDPKIVGLCGETMLSNEKDTWVTMIQVYEYYISHHLAKAFESLFGSVTCLPGCFCMYRIRSTVRNQPLLASNQVIEDYAENSVDTLHKKNLLHLGEDRYLTTLILKHFPNYKTKFTPDAACMTNAPDRWPVLLSQRRRWINSTVHNLGELMFLPELCGFCCFSMRFVVMLDLLSTLVMPAVVCYLGYLIYQLCTNTSQVPMMSIITLAGVYGLQAVIFILRRKWEHVGWMIVYVLAIPVFSFLIPIYAFWHFDDFSWGNTRIVVGEKGQRKAVGPEEGTFDPSTVPTKRWSEHEREWEKKDMSCSEDEDPRIYDDQMTCSCPSEELMAYFPTDTEMIQAIEQILDEHDLMQLTKKQVRDALSHHFGVDMEVKRDFINQCIEELLAERL</sequence>
<feature type="transmembrane region" description="Helical" evidence="14">
    <location>
        <begin position="848"/>
        <end position="870"/>
    </location>
</feature>
<evidence type="ECO:0000256" key="7">
    <source>
        <dbReference type="ARBA" id="ARBA00022989"/>
    </source>
</evidence>
<keyword evidence="10" id="KW-0505">Motor protein</keyword>
<feature type="region of interest" description="Disordered" evidence="13">
    <location>
        <begin position="498"/>
        <end position="541"/>
    </location>
</feature>
<keyword evidence="3" id="KW-1003">Cell membrane</keyword>
<evidence type="ECO:0000256" key="10">
    <source>
        <dbReference type="ARBA" id="ARBA00023175"/>
    </source>
</evidence>
<evidence type="ECO:0000256" key="9">
    <source>
        <dbReference type="ARBA" id="ARBA00023136"/>
    </source>
</evidence>
<dbReference type="SUPFAM" id="SSF109715">
    <property type="entry name" value="DEK C-terminal domain"/>
    <property type="match status" value="1"/>
</dbReference>
<feature type="transmembrane region" description="Helical" evidence="14">
    <location>
        <begin position="1572"/>
        <end position="1590"/>
    </location>
</feature>
<feature type="region of interest" description="Disordered" evidence="13">
    <location>
        <begin position="1044"/>
        <end position="1073"/>
    </location>
</feature>
<feature type="compositionally biased region" description="Low complexity" evidence="13">
    <location>
        <begin position="1047"/>
        <end position="1060"/>
    </location>
</feature>
<dbReference type="GO" id="GO:0031505">
    <property type="term" value="P:fungal-type cell wall organization"/>
    <property type="evidence" value="ECO:0007669"/>
    <property type="project" value="TreeGrafter"/>
</dbReference>
<evidence type="ECO:0000256" key="4">
    <source>
        <dbReference type="ARBA" id="ARBA00022676"/>
    </source>
</evidence>
<feature type="compositionally biased region" description="Low complexity" evidence="13">
    <location>
        <begin position="777"/>
        <end position="795"/>
    </location>
</feature>
<evidence type="ECO:0000313" key="19">
    <source>
        <dbReference type="Proteomes" id="UP000605846"/>
    </source>
</evidence>
<dbReference type="InterPro" id="IPR004835">
    <property type="entry name" value="Chitin_synth"/>
</dbReference>
<dbReference type="InterPro" id="IPR014876">
    <property type="entry name" value="DEK_C"/>
</dbReference>
<dbReference type="EMBL" id="JABAYA010000004">
    <property type="protein sequence ID" value="KAF7732165.1"/>
    <property type="molecule type" value="Genomic_DNA"/>
</dbReference>
<dbReference type="Pfam" id="PF08766">
    <property type="entry name" value="DEK_C"/>
    <property type="match status" value="1"/>
</dbReference>
<evidence type="ECO:0000256" key="11">
    <source>
        <dbReference type="ARBA" id="ARBA00023180"/>
    </source>
</evidence>
<dbReference type="GO" id="GO:0003779">
    <property type="term" value="F:actin binding"/>
    <property type="evidence" value="ECO:0007669"/>
    <property type="project" value="UniProtKB-KW"/>
</dbReference>
<dbReference type="SMART" id="SM01117">
    <property type="entry name" value="Cyt-b5"/>
    <property type="match status" value="2"/>
</dbReference>
<keyword evidence="6 14" id="KW-0812">Transmembrane</keyword>
<feature type="domain" description="Cytochrome b5 heme-binding" evidence="15">
    <location>
        <begin position="874"/>
        <end position="961"/>
    </location>
</feature>
<dbReference type="GO" id="GO:0006031">
    <property type="term" value="P:chitin biosynthetic process"/>
    <property type="evidence" value="ECO:0007669"/>
    <property type="project" value="TreeGrafter"/>
</dbReference>
<keyword evidence="19" id="KW-1185">Reference proteome</keyword>
<dbReference type="PANTHER" id="PTHR22914:SF45">
    <property type="entry name" value="CHITIN SYNTHASE"/>
    <property type="match status" value="1"/>
</dbReference>
<dbReference type="GO" id="GO:0003774">
    <property type="term" value="F:cytoskeletal motor activity"/>
    <property type="evidence" value="ECO:0007669"/>
    <property type="project" value="InterPro"/>
</dbReference>
<proteinExistence type="inferred from homology"/>
<name>A0A8H7ET62_9FUNG</name>
<feature type="transmembrane region" description="Helical" evidence="14">
    <location>
        <begin position="809"/>
        <end position="827"/>
    </location>
</feature>
<dbReference type="GO" id="GO:0016459">
    <property type="term" value="C:myosin complex"/>
    <property type="evidence" value="ECO:0007669"/>
    <property type="project" value="UniProtKB-KW"/>
</dbReference>